<dbReference type="EMBL" id="VTDN01000004">
    <property type="protein sequence ID" value="MEB5476699.1"/>
    <property type="molecule type" value="Genomic_DNA"/>
</dbReference>
<dbReference type="PANTHER" id="PTHR33336:SF15">
    <property type="entry name" value="ABM DOMAIN-CONTAINING PROTEIN"/>
    <property type="match status" value="1"/>
</dbReference>
<dbReference type="Proteomes" id="UP001339883">
    <property type="component" value="Unassembled WGS sequence"/>
</dbReference>
<dbReference type="InterPro" id="IPR050744">
    <property type="entry name" value="AI-2_Isomerase_LsrG"/>
</dbReference>
<dbReference type="PROSITE" id="PS51725">
    <property type="entry name" value="ABM"/>
    <property type="match status" value="1"/>
</dbReference>
<dbReference type="RefSeq" id="WP_277094769.1">
    <property type="nucleotide sequence ID" value="NZ_VTDN01000004.1"/>
</dbReference>
<sequence>MSISVVATFIAKLGDEANIQTLAMQAIAPTLKENGCLKYALHINKDNSREFVFIEEWKSQEDLDLHLKTKHVQVLFNGIQPYIESSDIKIYKPL</sequence>
<dbReference type="InterPro" id="IPR007138">
    <property type="entry name" value="ABM_dom"/>
</dbReference>
<keyword evidence="2" id="KW-0503">Monooxygenase</keyword>
<dbReference type="Gene3D" id="3.30.70.100">
    <property type="match status" value="1"/>
</dbReference>
<evidence type="ECO:0000313" key="3">
    <source>
        <dbReference type="Proteomes" id="UP001339883"/>
    </source>
</evidence>
<keyword evidence="2" id="KW-0560">Oxidoreductase</keyword>
<dbReference type="PANTHER" id="PTHR33336">
    <property type="entry name" value="QUINOL MONOOXYGENASE YGIN-RELATED"/>
    <property type="match status" value="1"/>
</dbReference>
<dbReference type="SUPFAM" id="SSF54909">
    <property type="entry name" value="Dimeric alpha+beta barrel"/>
    <property type="match status" value="1"/>
</dbReference>
<evidence type="ECO:0000313" key="2">
    <source>
        <dbReference type="EMBL" id="MEB5476699.1"/>
    </source>
</evidence>
<dbReference type="Pfam" id="PF03992">
    <property type="entry name" value="ABM"/>
    <property type="match status" value="1"/>
</dbReference>
<accession>A0ABU6DS83</accession>
<feature type="domain" description="ABM" evidence="1">
    <location>
        <begin position="3"/>
        <end position="91"/>
    </location>
</feature>
<dbReference type="GO" id="GO:0004497">
    <property type="term" value="F:monooxygenase activity"/>
    <property type="evidence" value="ECO:0007669"/>
    <property type="project" value="UniProtKB-KW"/>
</dbReference>
<name>A0ABU6DS83_9GAMM</name>
<keyword evidence="3" id="KW-1185">Reference proteome</keyword>
<reference evidence="2 3" key="1">
    <citation type="submission" date="2019-08" db="EMBL/GenBank/DDBJ databases">
        <title>Five species of Acinetobacter isolated from floral nectar and animal pollinators.</title>
        <authorList>
            <person name="Hendry T.A."/>
        </authorList>
    </citation>
    <scope>NUCLEOTIDE SEQUENCE [LARGE SCALE GENOMIC DNA]</scope>
    <source>
        <strain evidence="2 3">MD18.27</strain>
    </source>
</reference>
<dbReference type="InterPro" id="IPR011008">
    <property type="entry name" value="Dimeric_a/b-barrel"/>
</dbReference>
<evidence type="ECO:0000259" key="1">
    <source>
        <dbReference type="PROSITE" id="PS51725"/>
    </source>
</evidence>
<organism evidence="2 3">
    <name type="scientific">Acinetobacter pollinis</name>
    <dbReference type="NCBI Taxonomy" id="2605270"/>
    <lineage>
        <taxon>Bacteria</taxon>
        <taxon>Pseudomonadati</taxon>
        <taxon>Pseudomonadota</taxon>
        <taxon>Gammaproteobacteria</taxon>
        <taxon>Moraxellales</taxon>
        <taxon>Moraxellaceae</taxon>
        <taxon>Acinetobacter</taxon>
    </lineage>
</organism>
<gene>
    <name evidence="2" type="ORF">I2F25_06510</name>
</gene>
<comment type="caution">
    <text evidence="2">The sequence shown here is derived from an EMBL/GenBank/DDBJ whole genome shotgun (WGS) entry which is preliminary data.</text>
</comment>
<proteinExistence type="predicted"/>
<protein>
    <submittedName>
        <fullName evidence="2">Antibiotic biosynthesis monooxygenase</fullName>
    </submittedName>
</protein>